<proteinExistence type="predicted"/>
<protein>
    <recommendedName>
        <fullName evidence="4">Secreted protein</fullName>
    </recommendedName>
</protein>
<organism evidence="2 3">
    <name type="scientific">Rosa chinensis</name>
    <name type="common">China rose</name>
    <dbReference type="NCBI Taxonomy" id="74649"/>
    <lineage>
        <taxon>Eukaryota</taxon>
        <taxon>Viridiplantae</taxon>
        <taxon>Streptophyta</taxon>
        <taxon>Embryophyta</taxon>
        <taxon>Tracheophyta</taxon>
        <taxon>Spermatophyta</taxon>
        <taxon>Magnoliopsida</taxon>
        <taxon>eudicotyledons</taxon>
        <taxon>Gunneridae</taxon>
        <taxon>Pentapetalae</taxon>
        <taxon>rosids</taxon>
        <taxon>fabids</taxon>
        <taxon>Rosales</taxon>
        <taxon>Rosaceae</taxon>
        <taxon>Rosoideae</taxon>
        <taxon>Rosoideae incertae sedis</taxon>
        <taxon>Rosa</taxon>
    </lineage>
</organism>
<sequence length="77" mass="8313">MTSLSSNNAALTMLFLWLRLSVSASKALVRSSPVFNCSNWPLKSSANSAWFIRAVNTCSVRVLTIASTTNDIAIMCA</sequence>
<evidence type="ECO:0008006" key="4">
    <source>
        <dbReference type="Google" id="ProtNLM"/>
    </source>
</evidence>
<gene>
    <name evidence="2" type="ORF">RchiOBHm_Chr4g0391441</name>
</gene>
<evidence type="ECO:0000256" key="1">
    <source>
        <dbReference type="SAM" id="SignalP"/>
    </source>
</evidence>
<name>A0A2P6QQH9_ROSCH</name>
<keyword evidence="3" id="KW-1185">Reference proteome</keyword>
<dbReference type="EMBL" id="PDCK01000042">
    <property type="protein sequence ID" value="PRQ36426.1"/>
    <property type="molecule type" value="Genomic_DNA"/>
</dbReference>
<dbReference type="Proteomes" id="UP000238479">
    <property type="component" value="Chromosome 4"/>
</dbReference>
<feature type="chain" id="PRO_5015168818" description="Secreted protein" evidence="1">
    <location>
        <begin position="25"/>
        <end position="77"/>
    </location>
</feature>
<comment type="caution">
    <text evidence="2">The sequence shown here is derived from an EMBL/GenBank/DDBJ whole genome shotgun (WGS) entry which is preliminary data.</text>
</comment>
<feature type="signal peptide" evidence="1">
    <location>
        <begin position="1"/>
        <end position="24"/>
    </location>
</feature>
<evidence type="ECO:0000313" key="3">
    <source>
        <dbReference type="Proteomes" id="UP000238479"/>
    </source>
</evidence>
<keyword evidence="1" id="KW-0732">Signal</keyword>
<dbReference type="Gramene" id="PRQ36426">
    <property type="protein sequence ID" value="PRQ36426"/>
    <property type="gene ID" value="RchiOBHm_Chr4g0391441"/>
</dbReference>
<dbReference type="AlphaFoldDB" id="A0A2P6QQH9"/>
<accession>A0A2P6QQH9</accession>
<reference evidence="2 3" key="1">
    <citation type="journal article" date="2018" name="Nat. Genet.">
        <title>The Rosa genome provides new insights in the design of modern roses.</title>
        <authorList>
            <person name="Bendahmane M."/>
        </authorList>
    </citation>
    <scope>NUCLEOTIDE SEQUENCE [LARGE SCALE GENOMIC DNA]</scope>
    <source>
        <strain evidence="3">cv. Old Blush</strain>
    </source>
</reference>
<evidence type="ECO:0000313" key="2">
    <source>
        <dbReference type="EMBL" id="PRQ36426.1"/>
    </source>
</evidence>